<proteinExistence type="predicted"/>
<reference evidence="2" key="1">
    <citation type="journal article" date="2016" name="Nat. Biotechnol.">
        <title>Sequencing wild and cultivated cassava and related species reveals extensive interspecific hybridization and genetic diversity.</title>
        <authorList>
            <person name="Bredeson J.V."/>
            <person name="Lyons J.B."/>
            <person name="Prochnik S.E."/>
            <person name="Wu G.A."/>
            <person name="Ha C.M."/>
            <person name="Edsinger-Gonzales E."/>
            <person name="Grimwood J."/>
            <person name="Schmutz J."/>
            <person name="Rabbi I.Y."/>
            <person name="Egesi C."/>
            <person name="Nauluvula P."/>
            <person name="Lebot V."/>
            <person name="Ndunguru J."/>
            <person name="Mkamilo G."/>
            <person name="Bart R.S."/>
            <person name="Setter T.L."/>
            <person name="Gleadow R.M."/>
            <person name="Kulakow P."/>
            <person name="Ferguson M.E."/>
            <person name="Rounsley S."/>
            <person name="Rokhsar D.S."/>
        </authorList>
    </citation>
    <scope>NUCLEOTIDE SEQUENCE [LARGE SCALE GENOMIC DNA]</scope>
    <source>
        <strain evidence="2">cv. AM560-2</strain>
    </source>
</reference>
<organism evidence="1 2">
    <name type="scientific">Manihot esculenta</name>
    <name type="common">Cassava</name>
    <name type="synonym">Jatropha manihot</name>
    <dbReference type="NCBI Taxonomy" id="3983"/>
    <lineage>
        <taxon>Eukaryota</taxon>
        <taxon>Viridiplantae</taxon>
        <taxon>Streptophyta</taxon>
        <taxon>Embryophyta</taxon>
        <taxon>Tracheophyta</taxon>
        <taxon>Spermatophyta</taxon>
        <taxon>Magnoliopsida</taxon>
        <taxon>eudicotyledons</taxon>
        <taxon>Gunneridae</taxon>
        <taxon>Pentapetalae</taxon>
        <taxon>rosids</taxon>
        <taxon>fabids</taxon>
        <taxon>Malpighiales</taxon>
        <taxon>Euphorbiaceae</taxon>
        <taxon>Crotonoideae</taxon>
        <taxon>Manihoteae</taxon>
        <taxon>Manihot</taxon>
    </lineage>
</organism>
<evidence type="ECO:0000313" key="1">
    <source>
        <dbReference type="EMBL" id="KAG8635207.1"/>
    </source>
</evidence>
<dbReference type="EMBL" id="CM004402">
    <property type="protein sequence ID" value="KAG8635207.1"/>
    <property type="molecule type" value="Genomic_DNA"/>
</dbReference>
<keyword evidence="2" id="KW-1185">Reference proteome</keyword>
<name>A0ACB7G4P8_MANES</name>
<evidence type="ECO:0000313" key="2">
    <source>
        <dbReference type="Proteomes" id="UP000091857"/>
    </source>
</evidence>
<accession>A0ACB7G4P8</accession>
<dbReference type="Proteomes" id="UP000091857">
    <property type="component" value="Chromosome 16"/>
</dbReference>
<comment type="caution">
    <text evidence="1">The sequence shown here is derived from an EMBL/GenBank/DDBJ whole genome shotgun (WGS) entry which is preliminary data.</text>
</comment>
<gene>
    <name evidence="1" type="ORF">MANES_16G007351v8</name>
</gene>
<sequence>MASSFSPVSIPLFIGENSQIWEAMVEEDRDPPPLESNPTVNQIRMHEEQATKKDKALTVLHTGVADHFFTSIMAFKTPKGIWDYLQTENEGNERVKSMKDTKTIKEYTTRVLEVLNRMRLAGAEVEQSSQTPCSRAASMHQNSKKKLRYSNNQIHKHQQKGNYPPCSHCHKSNHHETKCWKLFKCSNCNRIGHISKFCREKVQRQQELTHQQVKLSDDKQQALVADENTSEEHLYMAQANISSTGKEWLLDSGCSNHMTADSSIFCNVNPTFKITMRLGNGSILKATGKGTIQVPLEVGDKYIHDVLLVPRLDQNLLRGLTVIFSWSYQ</sequence>
<protein>
    <submittedName>
        <fullName evidence="1">Uncharacterized protein</fullName>
    </submittedName>
</protein>